<evidence type="ECO:0000313" key="2">
    <source>
        <dbReference type="Proteomes" id="UP000814033"/>
    </source>
</evidence>
<organism evidence="1 2">
    <name type="scientific">Auriscalpium vulgare</name>
    <dbReference type="NCBI Taxonomy" id="40419"/>
    <lineage>
        <taxon>Eukaryota</taxon>
        <taxon>Fungi</taxon>
        <taxon>Dikarya</taxon>
        <taxon>Basidiomycota</taxon>
        <taxon>Agaricomycotina</taxon>
        <taxon>Agaricomycetes</taxon>
        <taxon>Russulales</taxon>
        <taxon>Auriscalpiaceae</taxon>
        <taxon>Auriscalpium</taxon>
    </lineage>
</organism>
<keyword evidence="2" id="KW-1185">Reference proteome</keyword>
<sequence>MPDTEPLHDRVVTAALHNAELPISRLPPEILHAIFAILSTIDPLGFSTRQRSLAFVLVTHVCQRWRHIALHQPTLWAHHIFLPFPRGNRWLDAFLTRARDAPLKVDASCEVQPPMSPSDRVQLSAIVARTQVLHLRSFRPIFPTLSYPAPLLHTLEVHQSLNSPNFMLSEELLGGPAGTPHLRHLEVFTWTALPWTWSRLEQLVSIKFIQHTGSEDFSEALSALGRMRALEKLVLYLTLTTVNEEPRPVVALEKMRHKMRHVTLYMHPADARCLLTHLALPTDVCISCHLLRGNGVELDAFSSALSAFFPALSACISTRASPIVRVHVESAANGQRVRVKAWRTGDVHGAPAADVAVHGQAHGPTLAQAALETFATEHLEELAVRCAVHGSMWLALLARASRLRCIVLEDAGAAHSLCAALGRAAGFLPALSNLVVAGVNFKWPWVGGDGTVGMLANTLPLCLVERARAGHALGSLDVVGCDVDEAWARELEERIPELVVRWCREEGGGGFEA</sequence>
<reference evidence="1" key="2">
    <citation type="journal article" date="2022" name="New Phytol.">
        <title>Evolutionary transition to the ectomycorrhizal habit in the genomes of a hyperdiverse lineage of mushroom-forming fungi.</title>
        <authorList>
            <person name="Looney B."/>
            <person name="Miyauchi S."/>
            <person name="Morin E."/>
            <person name="Drula E."/>
            <person name="Courty P.E."/>
            <person name="Kohler A."/>
            <person name="Kuo A."/>
            <person name="LaButti K."/>
            <person name="Pangilinan J."/>
            <person name="Lipzen A."/>
            <person name="Riley R."/>
            <person name="Andreopoulos W."/>
            <person name="He G."/>
            <person name="Johnson J."/>
            <person name="Nolan M."/>
            <person name="Tritt A."/>
            <person name="Barry K.W."/>
            <person name="Grigoriev I.V."/>
            <person name="Nagy L.G."/>
            <person name="Hibbett D."/>
            <person name="Henrissat B."/>
            <person name="Matheny P.B."/>
            <person name="Labbe J."/>
            <person name="Martin F.M."/>
        </authorList>
    </citation>
    <scope>NUCLEOTIDE SEQUENCE</scope>
    <source>
        <strain evidence="1">FP105234-sp</strain>
    </source>
</reference>
<reference evidence="1" key="1">
    <citation type="submission" date="2021-02" db="EMBL/GenBank/DDBJ databases">
        <authorList>
            <consortium name="DOE Joint Genome Institute"/>
            <person name="Ahrendt S."/>
            <person name="Looney B.P."/>
            <person name="Miyauchi S."/>
            <person name="Morin E."/>
            <person name="Drula E."/>
            <person name="Courty P.E."/>
            <person name="Chicoki N."/>
            <person name="Fauchery L."/>
            <person name="Kohler A."/>
            <person name="Kuo A."/>
            <person name="Labutti K."/>
            <person name="Pangilinan J."/>
            <person name="Lipzen A."/>
            <person name="Riley R."/>
            <person name="Andreopoulos W."/>
            <person name="He G."/>
            <person name="Johnson J."/>
            <person name="Barry K.W."/>
            <person name="Grigoriev I.V."/>
            <person name="Nagy L."/>
            <person name="Hibbett D."/>
            <person name="Henrissat B."/>
            <person name="Matheny P.B."/>
            <person name="Labbe J."/>
            <person name="Martin F."/>
        </authorList>
    </citation>
    <scope>NUCLEOTIDE SEQUENCE</scope>
    <source>
        <strain evidence="1">FP105234-sp</strain>
    </source>
</reference>
<protein>
    <submittedName>
        <fullName evidence="1">Uncharacterized protein</fullName>
    </submittedName>
</protein>
<name>A0ACB8RGJ1_9AGAM</name>
<evidence type="ECO:0000313" key="1">
    <source>
        <dbReference type="EMBL" id="KAI0043301.1"/>
    </source>
</evidence>
<dbReference type="EMBL" id="MU276024">
    <property type="protein sequence ID" value="KAI0043301.1"/>
    <property type="molecule type" value="Genomic_DNA"/>
</dbReference>
<comment type="caution">
    <text evidence="1">The sequence shown here is derived from an EMBL/GenBank/DDBJ whole genome shotgun (WGS) entry which is preliminary data.</text>
</comment>
<accession>A0ACB8RGJ1</accession>
<dbReference type="Proteomes" id="UP000814033">
    <property type="component" value="Unassembled WGS sequence"/>
</dbReference>
<proteinExistence type="predicted"/>
<gene>
    <name evidence="1" type="ORF">FA95DRAFT_1563477</name>
</gene>